<sequence>MDDSQLKRIFEEFLQGFSSLCISTVDEEGWPSISYAPFVVDENRSYYVFLSDLAKHTSCLRESGKASVMFIEDEVTSKQIFARTRVIFQCDVLEMKPSSESTVQILEMMQSRFGELMSTLRSLPDFHLFRLKPLGGSFVMGFGKAYTISG</sequence>
<dbReference type="GO" id="GO:0070967">
    <property type="term" value="F:coenzyme F420 binding"/>
    <property type="evidence" value="ECO:0007669"/>
    <property type="project" value="TreeGrafter"/>
</dbReference>
<organism evidence="3">
    <name type="scientific">marine metagenome</name>
    <dbReference type="NCBI Taxonomy" id="408172"/>
    <lineage>
        <taxon>unclassified sequences</taxon>
        <taxon>metagenomes</taxon>
        <taxon>ecological metagenomes</taxon>
    </lineage>
</organism>
<evidence type="ECO:0000313" key="3">
    <source>
        <dbReference type="EMBL" id="SVC25014.1"/>
    </source>
</evidence>
<dbReference type="PANTHER" id="PTHR35176:SF6">
    <property type="entry name" value="HEME OXYGENASE HI_0854-RELATED"/>
    <property type="match status" value="1"/>
</dbReference>
<dbReference type="InterPro" id="IPR014419">
    <property type="entry name" value="HutZ"/>
</dbReference>
<reference evidence="3" key="1">
    <citation type="submission" date="2018-05" db="EMBL/GenBank/DDBJ databases">
        <authorList>
            <person name="Lanie J.A."/>
            <person name="Ng W.-L."/>
            <person name="Kazmierczak K.M."/>
            <person name="Andrzejewski T.M."/>
            <person name="Davidsen T.M."/>
            <person name="Wayne K.J."/>
            <person name="Tettelin H."/>
            <person name="Glass J.I."/>
            <person name="Rusch D."/>
            <person name="Podicherti R."/>
            <person name="Tsui H.-C.T."/>
            <person name="Winkler M.E."/>
        </authorList>
    </citation>
    <scope>NUCLEOTIDE SEQUENCE</scope>
</reference>
<dbReference type="SUPFAM" id="SSF50475">
    <property type="entry name" value="FMN-binding split barrel"/>
    <property type="match status" value="1"/>
</dbReference>
<feature type="non-terminal residue" evidence="3">
    <location>
        <position position="150"/>
    </location>
</feature>
<dbReference type="Pfam" id="PF01243">
    <property type="entry name" value="PNPOx_N"/>
    <property type="match status" value="1"/>
</dbReference>
<dbReference type="Gene3D" id="2.30.110.10">
    <property type="entry name" value="Electron Transport, Fmn-binding Protein, Chain A"/>
    <property type="match status" value="1"/>
</dbReference>
<dbReference type="InterPro" id="IPR011576">
    <property type="entry name" value="Pyridox_Oxase_N"/>
</dbReference>
<dbReference type="PIRSF" id="PIRSF004633">
    <property type="entry name" value="UCP_PLP_oxd"/>
    <property type="match status" value="1"/>
</dbReference>
<dbReference type="GO" id="GO:0016627">
    <property type="term" value="F:oxidoreductase activity, acting on the CH-CH group of donors"/>
    <property type="evidence" value="ECO:0007669"/>
    <property type="project" value="TreeGrafter"/>
</dbReference>
<proteinExistence type="predicted"/>
<protein>
    <recommendedName>
        <fullName evidence="2">Pyridoxamine 5'-phosphate oxidase N-terminal domain-containing protein</fullName>
    </recommendedName>
</protein>
<evidence type="ECO:0000259" key="2">
    <source>
        <dbReference type="Pfam" id="PF01243"/>
    </source>
</evidence>
<dbReference type="GO" id="GO:0005829">
    <property type="term" value="C:cytosol"/>
    <property type="evidence" value="ECO:0007669"/>
    <property type="project" value="TreeGrafter"/>
</dbReference>
<keyword evidence="1" id="KW-0560">Oxidoreductase</keyword>
<accession>A0A382KJ90</accession>
<name>A0A382KJ90_9ZZZZ</name>
<dbReference type="EMBL" id="UINC01081300">
    <property type="protein sequence ID" value="SVC25014.1"/>
    <property type="molecule type" value="Genomic_DNA"/>
</dbReference>
<dbReference type="InterPro" id="IPR052019">
    <property type="entry name" value="F420H2_bilvrd_red/Heme_oxyg"/>
</dbReference>
<dbReference type="PANTHER" id="PTHR35176">
    <property type="entry name" value="HEME OXYGENASE HI_0854-RELATED"/>
    <property type="match status" value="1"/>
</dbReference>
<dbReference type="InterPro" id="IPR012349">
    <property type="entry name" value="Split_barrel_FMN-bd"/>
</dbReference>
<feature type="non-terminal residue" evidence="3">
    <location>
        <position position="1"/>
    </location>
</feature>
<evidence type="ECO:0000256" key="1">
    <source>
        <dbReference type="ARBA" id="ARBA00023002"/>
    </source>
</evidence>
<gene>
    <name evidence="3" type="ORF">METZ01_LOCUS277868</name>
</gene>
<dbReference type="AlphaFoldDB" id="A0A382KJ90"/>
<feature type="domain" description="Pyridoxamine 5'-phosphate oxidase N-terminal" evidence="2">
    <location>
        <begin position="10"/>
        <end position="137"/>
    </location>
</feature>